<keyword evidence="1" id="KW-0479">Metal-binding</keyword>
<evidence type="ECO:0000259" key="6">
    <source>
        <dbReference type="PROSITE" id="PS50003"/>
    </source>
</evidence>
<accession>A0A4Z2GZN8</accession>
<dbReference type="Pfam" id="PF00169">
    <property type="entry name" value="PH"/>
    <property type="match status" value="1"/>
</dbReference>
<dbReference type="InterPro" id="IPR051765">
    <property type="entry name" value="PH_domain-containing_F"/>
</dbReference>
<dbReference type="InterPro" id="IPR001849">
    <property type="entry name" value="PH_domain"/>
</dbReference>
<dbReference type="Gene3D" id="2.30.29.30">
    <property type="entry name" value="Pleckstrin-homology domain (PH domain)/Phosphotyrosine-binding domain (PTB)"/>
    <property type="match status" value="1"/>
</dbReference>
<dbReference type="Pfam" id="PF01363">
    <property type="entry name" value="FYVE"/>
    <property type="match status" value="1"/>
</dbReference>
<protein>
    <submittedName>
        <fullName evidence="8">Pleckstrin y domain-containing family F member 2</fullName>
    </submittedName>
</protein>
<dbReference type="PANTHER" id="PTHR46280">
    <property type="entry name" value="PLECKSTRIN HOMOLOGY DOMAIN-CONTAINING FAMILY F MEMBER 2-RELATED"/>
    <property type="match status" value="1"/>
</dbReference>
<evidence type="ECO:0000313" key="8">
    <source>
        <dbReference type="EMBL" id="TNN58565.1"/>
    </source>
</evidence>
<keyword evidence="9" id="KW-1185">Reference proteome</keyword>
<dbReference type="GO" id="GO:0035091">
    <property type="term" value="F:phosphatidylinositol binding"/>
    <property type="evidence" value="ECO:0007669"/>
    <property type="project" value="TreeGrafter"/>
</dbReference>
<keyword evidence="3" id="KW-0862">Zinc</keyword>
<organism evidence="8 9">
    <name type="scientific">Liparis tanakae</name>
    <name type="common">Tanaka's snailfish</name>
    <dbReference type="NCBI Taxonomy" id="230148"/>
    <lineage>
        <taxon>Eukaryota</taxon>
        <taxon>Metazoa</taxon>
        <taxon>Chordata</taxon>
        <taxon>Craniata</taxon>
        <taxon>Vertebrata</taxon>
        <taxon>Euteleostomi</taxon>
        <taxon>Actinopterygii</taxon>
        <taxon>Neopterygii</taxon>
        <taxon>Teleostei</taxon>
        <taxon>Neoteleostei</taxon>
        <taxon>Acanthomorphata</taxon>
        <taxon>Eupercaria</taxon>
        <taxon>Perciformes</taxon>
        <taxon>Cottioidei</taxon>
        <taxon>Cottales</taxon>
        <taxon>Liparidae</taxon>
        <taxon>Liparis</taxon>
    </lineage>
</organism>
<dbReference type="GO" id="GO:0005769">
    <property type="term" value="C:early endosome"/>
    <property type="evidence" value="ECO:0007669"/>
    <property type="project" value="TreeGrafter"/>
</dbReference>
<dbReference type="SUPFAM" id="SSF57903">
    <property type="entry name" value="FYVE/PHD zinc finger"/>
    <property type="match status" value="1"/>
</dbReference>
<dbReference type="PROSITE" id="PS50178">
    <property type="entry name" value="ZF_FYVE"/>
    <property type="match status" value="1"/>
</dbReference>
<dbReference type="SUPFAM" id="SSF50729">
    <property type="entry name" value="PH domain-like"/>
    <property type="match status" value="1"/>
</dbReference>
<evidence type="ECO:0000256" key="2">
    <source>
        <dbReference type="ARBA" id="ARBA00022771"/>
    </source>
</evidence>
<dbReference type="GO" id="GO:0007032">
    <property type="term" value="P:endosome organization"/>
    <property type="evidence" value="ECO:0007669"/>
    <property type="project" value="TreeGrafter"/>
</dbReference>
<dbReference type="GO" id="GO:0008333">
    <property type="term" value="P:endosome to lysosome transport"/>
    <property type="evidence" value="ECO:0007669"/>
    <property type="project" value="TreeGrafter"/>
</dbReference>
<dbReference type="Gene3D" id="3.30.40.10">
    <property type="entry name" value="Zinc/RING finger domain, C3HC4 (zinc finger)"/>
    <property type="match status" value="1"/>
</dbReference>
<feature type="compositionally biased region" description="Acidic residues" evidence="5">
    <location>
        <begin position="230"/>
        <end position="247"/>
    </location>
</feature>
<dbReference type="AlphaFoldDB" id="A0A4Z2GZN8"/>
<dbReference type="SMART" id="SM00233">
    <property type="entry name" value="PH"/>
    <property type="match status" value="1"/>
</dbReference>
<gene>
    <name evidence="8" type="primary">plekhf2_1</name>
    <name evidence="8" type="ORF">EYF80_031185</name>
</gene>
<proteinExistence type="predicted"/>
<feature type="region of interest" description="Disordered" evidence="5">
    <location>
        <begin position="215"/>
        <end position="256"/>
    </location>
</feature>
<evidence type="ECO:0000256" key="4">
    <source>
        <dbReference type="PROSITE-ProRule" id="PRU00091"/>
    </source>
</evidence>
<evidence type="ECO:0000256" key="5">
    <source>
        <dbReference type="SAM" id="MobiDB-lite"/>
    </source>
</evidence>
<sequence>MDGLTFDKENRDRIHSVDVSFGPAGASLSKPGRVLMGQGRLMKQGRRKPQAKDFFLFNDVLVYGGVILKGRWRSNQKVIPLEGIKLEDMEDSERLSNQWLIRTPAKSFFVSASSYEEKWAWMEHIDRCQSNLLQGGGGGGSGRLGSTFAVAWIPDQAAFKCMRCFNKFTATNRRHHCRKCGFLVCSACSARRAVIRHINPTKPLRVCGPCDARSREDELAGPGGRKTNIEEEEEEDNEAASSDEDERVEMMQSSTYSSWLVGQTGTYVYPRPMNQRPK</sequence>
<dbReference type="PROSITE" id="PS50003">
    <property type="entry name" value="PH_DOMAIN"/>
    <property type="match status" value="1"/>
</dbReference>
<dbReference type="OrthoDB" id="70570at2759"/>
<dbReference type="InterPro" id="IPR013083">
    <property type="entry name" value="Znf_RING/FYVE/PHD"/>
</dbReference>
<feature type="domain" description="PH" evidence="6">
    <location>
        <begin position="34"/>
        <end position="130"/>
    </location>
</feature>
<comment type="caution">
    <text evidence="8">The sequence shown here is derived from an EMBL/GenBank/DDBJ whole genome shotgun (WGS) entry which is preliminary data.</text>
</comment>
<evidence type="ECO:0000256" key="1">
    <source>
        <dbReference type="ARBA" id="ARBA00022723"/>
    </source>
</evidence>
<dbReference type="SMART" id="SM00064">
    <property type="entry name" value="FYVE"/>
    <property type="match status" value="1"/>
</dbReference>
<dbReference type="Proteomes" id="UP000314294">
    <property type="component" value="Unassembled WGS sequence"/>
</dbReference>
<dbReference type="InterPro" id="IPR000306">
    <property type="entry name" value="Znf_FYVE"/>
</dbReference>
<reference evidence="8 9" key="1">
    <citation type="submission" date="2019-03" db="EMBL/GenBank/DDBJ databases">
        <title>First draft genome of Liparis tanakae, snailfish: a comprehensive survey of snailfish specific genes.</title>
        <authorList>
            <person name="Kim W."/>
            <person name="Song I."/>
            <person name="Jeong J.-H."/>
            <person name="Kim D."/>
            <person name="Kim S."/>
            <person name="Ryu S."/>
            <person name="Song J.Y."/>
            <person name="Lee S.K."/>
        </authorList>
    </citation>
    <scope>NUCLEOTIDE SEQUENCE [LARGE SCALE GENOMIC DNA]</scope>
    <source>
        <tissue evidence="8">Muscle</tissue>
    </source>
</reference>
<name>A0A4Z2GZN8_9TELE</name>
<dbReference type="InterPro" id="IPR011011">
    <property type="entry name" value="Znf_FYVE_PHD"/>
</dbReference>
<evidence type="ECO:0000259" key="7">
    <source>
        <dbReference type="PROSITE" id="PS50178"/>
    </source>
</evidence>
<evidence type="ECO:0000313" key="9">
    <source>
        <dbReference type="Proteomes" id="UP000314294"/>
    </source>
</evidence>
<dbReference type="PANTHER" id="PTHR46280:SF2">
    <property type="entry name" value="PLECKSTRIN HOMOLOGY DOMAIN-CONTAINING FAMILY F MEMBER 1"/>
    <property type="match status" value="1"/>
</dbReference>
<keyword evidence="2 4" id="KW-0863">Zinc-finger</keyword>
<dbReference type="EMBL" id="SRLO01000375">
    <property type="protein sequence ID" value="TNN58565.1"/>
    <property type="molecule type" value="Genomic_DNA"/>
</dbReference>
<evidence type="ECO:0000256" key="3">
    <source>
        <dbReference type="ARBA" id="ARBA00022833"/>
    </source>
</evidence>
<feature type="domain" description="FYVE-type" evidence="7">
    <location>
        <begin position="155"/>
        <end position="215"/>
    </location>
</feature>
<dbReference type="InterPro" id="IPR017455">
    <property type="entry name" value="Znf_FYVE-rel"/>
</dbReference>
<dbReference type="InterPro" id="IPR011993">
    <property type="entry name" value="PH-like_dom_sf"/>
</dbReference>
<dbReference type="GO" id="GO:0008270">
    <property type="term" value="F:zinc ion binding"/>
    <property type="evidence" value="ECO:0007669"/>
    <property type="project" value="UniProtKB-KW"/>
</dbReference>